<dbReference type="Pfam" id="PF13359">
    <property type="entry name" value="DDE_Tnp_4"/>
    <property type="match status" value="1"/>
</dbReference>
<sequence>MANEHESFEFLEADHAETSNIHNNRKRRRMQMREECSPFHLDDTEFVKRYRLTKELVRNLCDEIRPLMRNPQKSTDLSVETKVLIALSFYATGSYQRPTGNNEGHFVAQQTVSSAISQVTTCLNSLEMRNKYIKFPMSSQERNMIKTKFYNKFGIPGCLGCIDGSHVAIVRPAQHEERYYCRKNYHSLNVQLICDSDMQIISVDASHGGATHDSFIWAVHPLKAHIEALSNNENIWFLGDSGYPLRKTMMTPILDAAPDSPEAHYTNLHVRARNVIERTIGLLKARFRCLLIHRVLHYSPEVAGSIVNACVILHNICNRANVPVEPLSNEDMIQEAQLQQHMNTTVVLPRTSNVAYQQGLATRNCLVQRLWERRRL</sequence>
<comment type="similarity">
    <text evidence="3">Belongs to the HARBI1 family.</text>
</comment>
<keyword evidence="4" id="KW-0540">Nuclease</keyword>
<keyword evidence="5" id="KW-0479">Metal-binding</keyword>
<evidence type="ECO:0000256" key="4">
    <source>
        <dbReference type="ARBA" id="ARBA00022722"/>
    </source>
</evidence>
<evidence type="ECO:0000256" key="5">
    <source>
        <dbReference type="ARBA" id="ARBA00022723"/>
    </source>
</evidence>
<evidence type="ECO:0000256" key="7">
    <source>
        <dbReference type="ARBA" id="ARBA00023242"/>
    </source>
</evidence>
<dbReference type="GO" id="GO:0004518">
    <property type="term" value="F:nuclease activity"/>
    <property type="evidence" value="ECO:0007669"/>
    <property type="project" value="UniProtKB-KW"/>
</dbReference>
<dbReference type="RefSeq" id="XP_022828419.1">
    <property type="nucleotide sequence ID" value="XM_022972651.1"/>
</dbReference>
<dbReference type="KEGG" id="sliu:111357864"/>
<comment type="subcellular location">
    <subcellularLocation>
        <location evidence="2">Nucleus</location>
    </subcellularLocation>
</comment>
<comment type="cofactor">
    <cofactor evidence="1">
        <name>a divalent metal cation</name>
        <dbReference type="ChEBI" id="CHEBI:60240"/>
    </cofactor>
</comment>
<keyword evidence="6" id="KW-0378">Hydrolase</keyword>
<dbReference type="GeneID" id="111357864"/>
<evidence type="ECO:0000259" key="9">
    <source>
        <dbReference type="Pfam" id="PF13359"/>
    </source>
</evidence>
<proteinExistence type="inferred from homology"/>
<evidence type="ECO:0000256" key="3">
    <source>
        <dbReference type="ARBA" id="ARBA00006958"/>
    </source>
</evidence>
<reference evidence="11" key="1">
    <citation type="submission" date="2025-08" db="UniProtKB">
        <authorList>
            <consortium name="RefSeq"/>
        </authorList>
    </citation>
    <scope>IDENTIFICATION</scope>
    <source>
        <strain evidence="11">Ishihara</strain>
        <tissue evidence="11">Whole body</tissue>
    </source>
</reference>
<dbReference type="AlphaFoldDB" id="A0A9J7IWQ6"/>
<accession>A0A9J7IWQ6</accession>
<dbReference type="InterPro" id="IPR045249">
    <property type="entry name" value="HARBI1-like"/>
</dbReference>
<dbReference type="PANTHER" id="PTHR22930:SF289">
    <property type="entry name" value="DDE TNP4 DOMAIN-CONTAINING PROTEIN-RELATED"/>
    <property type="match status" value="1"/>
</dbReference>
<keyword evidence="7" id="KW-0539">Nucleus</keyword>
<feature type="region of interest" description="Disordered" evidence="8">
    <location>
        <begin position="1"/>
        <end position="26"/>
    </location>
</feature>
<evidence type="ECO:0000256" key="8">
    <source>
        <dbReference type="SAM" id="MobiDB-lite"/>
    </source>
</evidence>
<evidence type="ECO:0000256" key="1">
    <source>
        <dbReference type="ARBA" id="ARBA00001968"/>
    </source>
</evidence>
<dbReference type="InterPro" id="IPR027806">
    <property type="entry name" value="HARBI1_dom"/>
</dbReference>
<feature type="compositionally biased region" description="Basic and acidic residues" evidence="8">
    <location>
        <begin position="1"/>
        <end position="17"/>
    </location>
</feature>
<evidence type="ECO:0000313" key="11">
    <source>
        <dbReference type="RefSeq" id="XP_022828419.1"/>
    </source>
</evidence>
<dbReference type="OrthoDB" id="6509413at2759"/>
<feature type="domain" description="DDE Tnp4" evidence="9">
    <location>
        <begin position="162"/>
        <end position="315"/>
    </location>
</feature>
<evidence type="ECO:0000256" key="6">
    <source>
        <dbReference type="ARBA" id="ARBA00022801"/>
    </source>
</evidence>
<dbReference type="GO" id="GO:0005634">
    <property type="term" value="C:nucleus"/>
    <property type="evidence" value="ECO:0007669"/>
    <property type="project" value="UniProtKB-SubCell"/>
</dbReference>
<evidence type="ECO:0000256" key="2">
    <source>
        <dbReference type="ARBA" id="ARBA00004123"/>
    </source>
</evidence>
<name>A0A9J7IWQ6_SPOLT</name>
<organism evidence="10 11">
    <name type="scientific">Spodoptera litura</name>
    <name type="common">Asian cotton leafworm</name>
    <dbReference type="NCBI Taxonomy" id="69820"/>
    <lineage>
        <taxon>Eukaryota</taxon>
        <taxon>Metazoa</taxon>
        <taxon>Ecdysozoa</taxon>
        <taxon>Arthropoda</taxon>
        <taxon>Hexapoda</taxon>
        <taxon>Insecta</taxon>
        <taxon>Pterygota</taxon>
        <taxon>Neoptera</taxon>
        <taxon>Endopterygota</taxon>
        <taxon>Lepidoptera</taxon>
        <taxon>Glossata</taxon>
        <taxon>Ditrysia</taxon>
        <taxon>Noctuoidea</taxon>
        <taxon>Noctuidae</taxon>
        <taxon>Amphipyrinae</taxon>
        <taxon>Spodoptera</taxon>
    </lineage>
</organism>
<protein>
    <submittedName>
        <fullName evidence="11">Nuclease HARBI1</fullName>
    </submittedName>
</protein>
<evidence type="ECO:0000313" key="10">
    <source>
        <dbReference type="Proteomes" id="UP000301870"/>
    </source>
</evidence>
<dbReference type="Proteomes" id="UP000301870">
    <property type="component" value="Chromosome 26"/>
</dbReference>
<dbReference type="GO" id="GO:0046872">
    <property type="term" value="F:metal ion binding"/>
    <property type="evidence" value="ECO:0007669"/>
    <property type="project" value="UniProtKB-KW"/>
</dbReference>
<dbReference type="GO" id="GO:0016787">
    <property type="term" value="F:hydrolase activity"/>
    <property type="evidence" value="ECO:0007669"/>
    <property type="project" value="UniProtKB-KW"/>
</dbReference>
<dbReference type="PANTHER" id="PTHR22930">
    <property type="match status" value="1"/>
</dbReference>
<keyword evidence="10" id="KW-1185">Reference proteome</keyword>
<gene>
    <name evidence="11" type="primary">LOC111357864</name>
</gene>